<organism evidence="3 4">
    <name type="scientific">Tenacibaculum holothuriorum</name>
    <dbReference type="NCBI Taxonomy" id="1635173"/>
    <lineage>
        <taxon>Bacteria</taxon>
        <taxon>Pseudomonadati</taxon>
        <taxon>Bacteroidota</taxon>
        <taxon>Flavobacteriia</taxon>
        <taxon>Flavobacteriales</taxon>
        <taxon>Flavobacteriaceae</taxon>
        <taxon>Tenacibaculum</taxon>
    </lineage>
</organism>
<dbReference type="Proteomes" id="UP000194221">
    <property type="component" value="Unassembled WGS sequence"/>
</dbReference>
<accession>A0A1Y2PFE8</accession>
<dbReference type="AlphaFoldDB" id="A0A1Y2PFE8"/>
<name>A0A1Y2PFE8_9FLAO</name>
<evidence type="ECO:0000313" key="3">
    <source>
        <dbReference type="EMBL" id="OSY88439.1"/>
    </source>
</evidence>
<protein>
    <submittedName>
        <fullName evidence="3">Uncharacterized protein</fullName>
    </submittedName>
</protein>
<gene>
    <name evidence="3" type="ORF">WH52_06700</name>
</gene>
<evidence type="ECO:0000313" key="4">
    <source>
        <dbReference type="Proteomes" id="UP000194221"/>
    </source>
</evidence>
<dbReference type="InParanoid" id="A0A1Y2PFE8"/>
<evidence type="ECO:0000256" key="1">
    <source>
        <dbReference type="SAM" id="MobiDB-lite"/>
    </source>
</evidence>
<feature type="signal peptide" evidence="2">
    <location>
        <begin position="1"/>
        <end position="20"/>
    </location>
</feature>
<sequence length="102" mass="11741">MNVKVLFLVIGFAFSGIAYSQTPKVDKRQNKQRTRIVNGVKSGELTAKETKQLAQQQSNIRKMERKAKRDGVVTKKEKVKLQKAQNKASRNIKRKKNNNRSR</sequence>
<feature type="compositionally biased region" description="Basic residues" evidence="1">
    <location>
        <begin position="90"/>
        <end position="102"/>
    </location>
</feature>
<proteinExistence type="predicted"/>
<keyword evidence="2" id="KW-0732">Signal</keyword>
<feature type="compositionally biased region" description="Basic and acidic residues" evidence="1">
    <location>
        <begin position="67"/>
        <end position="80"/>
    </location>
</feature>
<dbReference type="RefSeq" id="WP_086030168.1">
    <property type="nucleotide sequence ID" value="NZ_LAPZ01000003.1"/>
</dbReference>
<reference evidence="3 4" key="1">
    <citation type="submission" date="2015-03" db="EMBL/GenBank/DDBJ databases">
        <title>Genome sequence of Tenacibaculum sp. S2-2, isolated from intestinal microbiota of sea cucumber, Apostichopus japonicas.</title>
        <authorList>
            <person name="Shao Z."/>
            <person name="Wang L."/>
            <person name="Li X."/>
        </authorList>
    </citation>
    <scope>NUCLEOTIDE SEQUENCE [LARGE SCALE GENOMIC DNA]</scope>
    <source>
        <strain evidence="3 4">S2-2</strain>
    </source>
</reference>
<dbReference type="OrthoDB" id="5573619at2"/>
<comment type="caution">
    <text evidence="3">The sequence shown here is derived from an EMBL/GenBank/DDBJ whole genome shotgun (WGS) entry which is preliminary data.</text>
</comment>
<dbReference type="EMBL" id="LAPZ01000003">
    <property type="protein sequence ID" value="OSY88439.1"/>
    <property type="molecule type" value="Genomic_DNA"/>
</dbReference>
<keyword evidence="4" id="KW-1185">Reference proteome</keyword>
<dbReference type="STRING" id="1635173.WH52_06700"/>
<feature type="chain" id="PRO_5012847555" evidence="2">
    <location>
        <begin position="21"/>
        <end position="102"/>
    </location>
</feature>
<evidence type="ECO:0000256" key="2">
    <source>
        <dbReference type="SAM" id="SignalP"/>
    </source>
</evidence>
<feature type="region of interest" description="Disordered" evidence="1">
    <location>
        <begin position="49"/>
        <end position="102"/>
    </location>
</feature>